<dbReference type="SUPFAM" id="SSF55186">
    <property type="entry name" value="ThrRS/AlaRS common domain"/>
    <property type="match status" value="1"/>
</dbReference>
<protein>
    <submittedName>
        <fullName evidence="1">Alanyl-tRNA editing protein</fullName>
    </submittedName>
</protein>
<dbReference type="InterPro" id="IPR051335">
    <property type="entry name" value="Alanyl-tRNA_Editing_Enzymes"/>
</dbReference>
<dbReference type="Proteomes" id="UP001335100">
    <property type="component" value="Unassembled WGS sequence"/>
</dbReference>
<dbReference type="Gene3D" id="2.40.30.130">
    <property type="match status" value="1"/>
</dbReference>
<name>A0ABU7HNU5_9PSED</name>
<organism evidence="1 2">
    <name type="scientific">Pseudomonas ulcerans</name>
    <dbReference type="NCBI Taxonomy" id="3115852"/>
    <lineage>
        <taxon>Bacteria</taxon>
        <taxon>Pseudomonadati</taxon>
        <taxon>Pseudomonadota</taxon>
        <taxon>Gammaproteobacteria</taxon>
        <taxon>Pseudomonadales</taxon>
        <taxon>Pseudomonadaceae</taxon>
        <taxon>Pseudomonas</taxon>
    </lineage>
</organism>
<proteinExistence type="predicted"/>
<dbReference type="SUPFAM" id="SSF50447">
    <property type="entry name" value="Translation proteins"/>
    <property type="match status" value="1"/>
</dbReference>
<accession>A0ABU7HNU5</accession>
<dbReference type="PANTHER" id="PTHR43462:SF2">
    <property type="entry name" value="THREONYL AND ALANYL TRNA SYNTHETASE SECOND ADDITIONAL DOMAIN-CONTAINING PROTEIN"/>
    <property type="match status" value="1"/>
</dbReference>
<dbReference type="InterPro" id="IPR009000">
    <property type="entry name" value="Transl_B-barrel_sf"/>
</dbReference>
<sequence>MTQRAYFFSDELTLETRVLACRPLDDGRYQVVMAETLFHPQGGGQLADQGFIDGVAVEAVVQTENEVLHTVAQAIPSGPVQIKVAADVRLLHARLHSAGHLLACVGERAGWRAVKGHHWPGECRVVFERQPQAEEMTAESLEQALNRLIAADQPRHLRDENGMRSVGFGSLPMHGCGGTHVLSTGVIAGVRILKMKEKKGQLSVHYDVVEGAA</sequence>
<gene>
    <name evidence="1" type="ORF">V0R50_08090</name>
</gene>
<comment type="caution">
    <text evidence="1">The sequence shown here is derived from an EMBL/GenBank/DDBJ whole genome shotgun (WGS) entry which is preliminary data.</text>
</comment>
<dbReference type="InterPro" id="IPR018163">
    <property type="entry name" value="Thr/Ala-tRNA-synth_IIc_edit"/>
</dbReference>
<dbReference type="PANTHER" id="PTHR43462">
    <property type="entry name" value="ALANYL-TRNA EDITING PROTEIN"/>
    <property type="match status" value="1"/>
</dbReference>
<dbReference type="EMBL" id="JAZDQJ010000006">
    <property type="protein sequence ID" value="MEE1933178.1"/>
    <property type="molecule type" value="Genomic_DNA"/>
</dbReference>
<dbReference type="RefSeq" id="WP_330074066.1">
    <property type="nucleotide sequence ID" value="NZ_JAZDQJ010000006.1"/>
</dbReference>
<keyword evidence="2" id="KW-1185">Reference proteome</keyword>
<reference evidence="1 2" key="1">
    <citation type="submission" date="2024-01" db="EMBL/GenBank/DDBJ databases">
        <title>Unpublished Manusciprt.</title>
        <authorList>
            <person name="Duman M."/>
            <person name="Valdes E.G."/>
            <person name="Ajmi N."/>
            <person name="Altun S."/>
            <person name="Saticioglu I.B."/>
        </authorList>
    </citation>
    <scope>NUCLEOTIDE SEQUENCE [LARGE SCALE GENOMIC DNA]</scope>
    <source>
        <strain evidence="1 2">148P</strain>
    </source>
</reference>
<evidence type="ECO:0000313" key="1">
    <source>
        <dbReference type="EMBL" id="MEE1933178.1"/>
    </source>
</evidence>
<evidence type="ECO:0000313" key="2">
    <source>
        <dbReference type="Proteomes" id="UP001335100"/>
    </source>
</evidence>
<dbReference type="Gene3D" id="3.30.980.10">
    <property type="entry name" value="Threonyl-trna Synthetase, Chain A, domain 2"/>
    <property type="match status" value="1"/>
</dbReference>